<name>A0A1I6VPS2_9GAMM</name>
<dbReference type="GO" id="GO:0006310">
    <property type="term" value="P:DNA recombination"/>
    <property type="evidence" value="ECO:0007669"/>
    <property type="project" value="UniProtKB-KW"/>
</dbReference>
<dbReference type="InterPro" id="IPR011010">
    <property type="entry name" value="DNA_brk_join_enz"/>
</dbReference>
<evidence type="ECO:0000256" key="1">
    <source>
        <dbReference type="ARBA" id="ARBA00022908"/>
    </source>
</evidence>
<gene>
    <name evidence="4" type="ORF">SAMN05444586_103016</name>
</gene>
<reference evidence="5" key="1">
    <citation type="submission" date="2016-10" db="EMBL/GenBank/DDBJ databases">
        <authorList>
            <person name="Varghese N."/>
            <person name="Submissions S."/>
        </authorList>
    </citation>
    <scope>NUCLEOTIDE SEQUENCE [LARGE SCALE GENOMIC DNA]</scope>
    <source>
        <strain evidence="5">ANC 5076</strain>
    </source>
</reference>
<dbReference type="GO" id="GO:0003677">
    <property type="term" value="F:DNA binding"/>
    <property type="evidence" value="ECO:0007669"/>
    <property type="project" value="InterPro"/>
</dbReference>
<evidence type="ECO:0000256" key="2">
    <source>
        <dbReference type="ARBA" id="ARBA00023172"/>
    </source>
</evidence>
<dbReference type="InterPro" id="IPR013762">
    <property type="entry name" value="Integrase-like_cat_sf"/>
</dbReference>
<keyword evidence="1" id="KW-0229">DNA integration</keyword>
<evidence type="ECO:0000259" key="3">
    <source>
        <dbReference type="PROSITE" id="PS51898"/>
    </source>
</evidence>
<dbReference type="SUPFAM" id="SSF56349">
    <property type="entry name" value="DNA breaking-rejoining enzymes"/>
    <property type="match status" value="1"/>
</dbReference>
<dbReference type="Proteomes" id="UP000182827">
    <property type="component" value="Unassembled WGS sequence"/>
</dbReference>
<proteinExistence type="predicted"/>
<dbReference type="RefSeq" id="WP_074947381.1">
    <property type="nucleotide sequence ID" value="NZ_FOZU01000030.1"/>
</dbReference>
<organism evidence="4 5">
    <name type="scientific">Acinetobacter bohemicus</name>
    <dbReference type="NCBI Taxonomy" id="1435036"/>
    <lineage>
        <taxon>Bacteria</taxon>
        <taxon>Pseudomonadati</taxon>
        <taxon>Pseudomonadota</taxon>
        <taxon>Gammaproteobacteria</taxon>
        <taxon>Moraxellales</taxon>
        <taxon>Moraxellaceae</taxon>
        <taxon>Acinetobacter</taxon>
    </lineage>
</organism>
<dbReference type="AlphaFoldDB" id="A0A1I6VPS2"/>
<dbReference type="InterPro" id="IPR002104">
    <property type="entry name" value="Integrase_catalytic"/>
</dbReference>
<dbReference type="PANTHER" id="PTHR30349">
    <property type="entry name" value="PHAGE INTEGRASE-RELATED"/>
    <property type="match status" value="1"/>
</dbReference>
<dbReference type="Gene3D" id="1.10.443.10">
    <property type="entry name" value="Intergrase catalytic core"/>
    <property type="match status" value="1"/>
</dbReference>
<sequence length="575" mass="65652">MAELDLVFKGLALGTHETPWDLQVFLYKGAASVRRDLVIQAIQDGKFGDIVQGRLPFVIKLHEVLQSSLSRGSSQQTIRTYLENLWRFYSWVDIADMLSTENAIIPTFKAWTEHLLKRVNINKDIAQMTAYKRASLIANLIAQALDLPGAKPGHSLMLTTRLKRPKKTSKTLSTEADKQNLADTFEFGHTLTTICNNLDIETVRGSLPIKILLDQNKVLTIAGNLIEPDLDVETIENSGVKKGAIIARQPLEENISLLETHKRSSILNLRIESELLIFLAQTGMNLSQAVALSKSTYRWQSDGEDYEVFRVYKGRREGEAIFRCYKVYRDHLQTYLDWLDKTELSQNDERLFPMISRGMIRTQTSKVSISTLKNLFKKNNLIFINPTQLRNTRINWLLRNTNDLTLTAEQMGHTTEVLLKDYMRPHHQRASSEIIEFHSLIDPAQSAPGPGLCVDSHQPKQIVNFPENAPVPDCISPEGCLFCEKHRDVMSSEYCWKLASHLELKRLETNLYKPSEHNYIHPGNLVMDRIKLKLKAISDGSEIRNTWVEDAQNSIRSGKYHPAWDGYIRLLEVMV</sequence>
<feature type="domain" description="Tyr recombinase" evidence="3">
    <location>
        <begin position="244"/>
        <end position="435"/>
    </location>
</feature>
<dbReference type="EMBL" id="FOZU01000030">
    <property type="protein sequence ID" value="SFT15688.1"/>
    <property type="molecule type" value="Genomic_DNA"/>
</dbReference>
<evidence type="ECO:0000313" key="5">
    <source>
        <dbReference type="Proteomes" id="UP000182827"/>
    </source>
</evidence>
<dbReference type="CDD" id="cd00397">
    <property type="entry name" value="DNA_BRE_C"/>
    <property type="match status" value="1"/>
</dbReference>
<dbReference type="GO" id="GO:0015074">
    <property type="term" value="P:DNA integration"/>
    <property type="evidence" value="ECO:0007669"/>
    <property type="project" value="UniProtKB-KW"/>
</dbReference>
<protein>
    <recommendedName>
        <fullName evidence="3">Tyr recombinase domain-containing protein</fullName>
    </recommendedName>
</protein>
<accession>A0A1I6VPS2</accession>
<dbReference type="InterPro" id="IPR050090">
    <property type="entry name" value="Tyrosine_recombinase_XerCD"/>
</dbReference>
<keyword evidence="5" id="KW-1185">Reference proteome</keyword>
<dbReference type="PROSITE" id="PS51898">
    <property type="entry name" value="TYR_RECOMBINASE"/>
    <property type="match status" value="1"/>
</dbReference>
<keyword evidence="2" id="KW-0233">DNA recombination</keyword>
<evidence type="ECO:0000313" key="4">
    <source>
        <dbReference type="EMBL" id="SFT15688.1"/>
    </source>
</evidence>